<dbReference type="Proteomes" id="UP000612009">
    <property type="component" value="Unassembled WGS sequence"/>
</dbReference>
<comment type="caution">
    <text evidence="1">The sequence shown here is derived from an EMBL/GenBank/DDBJ whole genome shotgun (WGS) entry which is preliminary data.</text>
</comment>
<accession>A0A811TBE5</accession>
<dbReference type="EMBL" id="CAJHIR010000019">
    <property type="protein sequence ID" value="CAD6492933.1"/>
    <property type="molecule type" value="Genomic_DNA"/>
</dbReference>
<name>A0A811TBE5_9EURY</name>
<dbReference type="AlphaFoldDB" id="A0A811TBE5"/>
<organism evidence="1 2">
    <name type="scientific">Candidatus Argoarchaeum ethanivorans</name>
    <dbReference type="NCBI Taxonomy" id="2608793"/>
    <lineage>
        <taxon>Archaea</taxon>
        <taxon>Methanobacteriati</taxon>
        <taxon>Methanobacteriota</taxon>
        <taxon>Stenosarchaea group</taxon>
        <taxon>Methanomicrobia</taxon>
        <taxon>Methanosarcinales</taxon>
        <taxon>Methanosarcinales incertae sedis</taxon>
        <taxon>GOM Arc I cluster</taxon>
        <taxon>Candidatus Argoarchaeum</taxon>
    </lineage>
</organism>
<protein>
    <submittedName>
        <fullName evidence="1">Uncharacterized protein</fullName>
    </submittedName>
</protein>
<gene>
    <name evidence="1" type="ORF">LAKADJCE_00399</name>
</gene>
<sequence>MGLADRAYLKRDYMSTRGRSFKPPSKRESEVYNSDVGEYNKSVEVSEMELDGRTAISDPIEYANLNLNTIEKTGFAINDELCLYRWMSFGLVTGVEVYW</sequence>
<proteinExistence type="predicted"/>
<evidence type="ECO:0000313" key="1">
    <source>
        <dbReference type="EMBL" id="CAD6492933.1"/>
    </source>
</evidence>
<reference evidence="1" key="1">
    <citation type="submission" date="2020-10" db="EMBL/GenBank/DDBJ databases">
        <authorList>
            <person name="Hahn C.J."/>
            <person name="Laso-Perez R."/>
            <person name="Vulcano F."/>
            <person name="Vaziourakis K.-M."/>
            <person name="Stokke R."/>
            <person name="Steen I.H."/>
            <person name="Teske A."/>
            <person name="Boetius A."/>
            <person name="Liebeke M."/>
            <person name="Amann R."/>
            <person name="Knittel K."/>
        </authorList>
    </citation>
    <scope>NUCLEOTIDE SEQUENCE</scope>
    <source>
        <strain evidence="1">Gfbio:e3339647-f889-4370-9287-4fb5cb688e4c:AG392J18_GoMArc1</strain>
    </source>
</reference>
<evidence type="ECO:0000313" key="2">
    <source>
        <dbReference type="Proteomes" id="UP000612009"/>
    </source>
</evidence>